<evidence type="ECO:0000259" key="1">
    <source>
        <dbReference type="Pfam" id="PF14200"/>
    </source>
</evidence>
<name>A0AAD6CFH1_9EURO</name>
<reference evidence="2" key="1">
    <citation type="submission" date="2022-12" db="EMBL/GenBank/DDBJ databases">
        <authorList>
            <person name="Petersen C."/>
        </authorList>
    </citation>
    <scope>NUCLEOTIDE SEQUENCE</scope>
    <source>
        <strain evidence="2">IBT 16125</strain>
    </source>
</reference>
<dbReference type="EMBL" id="JAPVEA010000001">
    <property type="protein sequence ID" value="KAJ5464465.1"/>
    <property type="molecule type" value="Genomic_DNA"/>
</dbReference>
<keyword evidence="3" id="KW-1185">Reference proteome</keyword>
<reference evidence="2" key="2">
    <citation type="journal article" date="2023" name="IMA Fungus">
        <title>Comparative genomic study of the Penicillium genus elucidates a diverse pangenome and 15 lateral gene transfer events.</title>
        <authorList>
            <person name="Petersen C."/>
            <person name="Sorensen T."/>
            <person name="Nielsen M.R."/>
            <person name="Sondergaard T.E."/>
            <person name="Sorensen J.L."/>
            <person name="Fitzpatrick D.A."/>
            <person name="Frisvad J.C."/>
            <person name="Nielsen K.L."/>
        </authorList>
    </citation>
    <scope>NUCLEOTIDE SEQUENCE</scope>
    <source>
        <strain evidence="2">IBT 16125</strain>
    </source>
</reference>
<evidence type="ECO:0000313" key="3">
    <source>
        <dbReference type="Proteomes" id="UP001213681"/>
    </source>
</evidence>
<proteinExistence type="predicted"/>
<dbReference type="GeneID" id="81593788"/>
<dbReference type="Gene3D" id="2.80.10.50">
    <property type="match status" value="1"/>
</dbReference>
<dbReference type="RefSeq" id="XP_056771312.1">
    <property type="nucleotide sequence ID" value="XM_056903545.1"/>
</dbReference>
<dbReference type="CDD" id="cd00161">
    <property type="entry name" value="beta-trefoil_Ricin-like"/>
    <property type="match status" value="1"/>
</dbReference>
<organism evidence="2 3">
    <name type="scientific">Penicillium daleae</name>
    <dbReference type="NCBI Taxonomy" id="63821"/>
    <lineage>
        <taxon>Eukaryota</taxon>
        <taxon>Fungi</taxon>
        <taxon>Dikarya</taxon>
        <taxon>Ascomycota</taxon>
        <taxon>Pezizomycotina</taxon>
        <taxon>Eurotiomycetes</taxon>
        <taxon>Eurotiomycetidae</taxon>
        <taxon>Eurotiales</taxon>
        <taxon>Aspergillaceae</taxon>
        <taxon>Penicillium</taxon>
    </lineage>
</organism>
<dbReference type="InterPro" id="IPR035992">
    <property type="entry name" value="Ricin_B-like_lectins"/>
</dbReference>
<dbReference type="Proteomes" id="UP001213681">
    <property type="component" value="Unassembled WGS sequence"/>
</dbReference>
<sequence>MTEVTDRNQQRAQIAAGGWTIAWGDLINEWDAIELIISIPTGTVGAWVSEQIQAQLQKFQQSLRDVSDDVVNQATAYLRELLQNKRSGERDFDGLGVKAGIVTYHRHMKLPLGVQTSLPNNHQPYIGLRVTKPLPPKGAPATAGQGLLDSKSWYKIKSPEKPGSALDVVNNGNQQRDGTLQMAAEGNVSGQYWQLRPSKTTSGQYNLCTMWLGTGMSLDVYGNDKTRPHLAASGNYSGQQWHVDKQTNGTWKLSNSYSGTLALAADASGSELHLRDPQSLPTPGWNLQLIRPITEAGFDI</sequence>
<protein>
    <recommendedName>
        <fullName evidence="1">Ricin B lectin domain-containing protein</fullName>
    </recommendedName>
</protein>
<feature type="domain" description="Ricin B lectin" evidence="1">
    <location>
        <begin position="191"/>
        <end position="267"/>
    </location>
</feature>
<gene>
    <name evidence="2" type="ORF">N7458_000151</name>
</gene>
<evidence type="ECO:0000313" key="2">
    <source>
        <dbReference type="EMBL" id="KAJ5464465.1"/>
    </source>
</evidence>
<dbReference type="Pfam" id="PF14200">
    <property type="entry name" value="RicinB_lectin_2"/>
    <property type="match status" value="1"/>
</dbReference>
<dbReference type="AlphaFoldDB" id="A0AAD6CFH1"/>
<comment type="caution">
    <text evidence="2">The sequence shown here is derived from an EMBL/GenBank/DDBJ whole genome shotgun (WGS) entry which is preliminary data.</text>
</comment>
<dbReference type="InterPro" id="IPR000772">
    <property type="entry name" value="Ricin_B_lectin"/>
</dbReference>
<dbReference type="SUPFAM" id="SSF50370">
    <property type="entry name" value="Ricin B-like lectins"/>
    <property type="match status" value="1"/>
</dbReference>
<accession>A0AAD6CFH1</accession>